<reference evidence="5 6" key="1">
    <citation type="submission" date="2020-10" db="EMBL/GenBank/DDBJ databases">
        <title>Complete genome sequence of Thermosphaera aggregans strain 3507.</title>
        <authorList>
            <person name="Zayulina K.S."/>
            <person name="Elcheninov A.G."/>
            <person name="Toshchakov S.V."/>
            <person name="Kublanov I.V."/>
            <person name="Kochetkova T.V."/>
        </authorList>
    </citation>
    <scope>NUCLEOTIDE SEQUENCE [LARGE SCALE GENOMIC DNA]</scope>
    <source>
        <strain evidence="5 6">3507</strain>
    </source>
</reference>
<sequence length="275" mass="30606">MKNARELFEIVKSVSESLTGLLRECYGDTAYSEVIGLGVTGDTSRRIDIVAEEHAVEELRRTGLNIWVVSEEKGLYRLSEKPDYVVLIDPLDGSLNYSVGVPFASVSLAIFPYKQLNPQSIPEDVVGVVENIFTREWYGVINREVYVDGRLVESYPAQRTGIASVYFDTIEELKNLRDFFKNRGWKLRLRVYGSASLESAYASVGKIDHFISLTKKLRNTDIVVGYVIANRLGASITGDVTPSKVFTSNVTTVGRIAISPPERLISISTLNELGQ</sequence>
<feature type="binding site" evidence="4">
    <location>
        <position position="71"/>
    </location>
    <ligand>
        <name>Mg(2+)</name>
        <dbReference type="ChEBI" id="CHEBI:18420"/>
        <label>1</label>
        <note>catalytic</note>
    </ligand>
</feature>
<feature type="binding site" evidence="4">
    <location>
        <position position="91"/>
    </location>
    <ligand>
        <name>Mg(2+)</name>
        <dbReference type="ChEBI" id="CHEBI:18420"/>
        <label>1</label>
        <note>catalytic</note>
    </ligand>
</feature>
<evidence type="ECO:0000256" key="2">
    <source>
        <dbReference type="ARBA" id="ARBA00022801"/>
    </source>
</evidence>
<keyword evidence="1 4" id="KW-0479">Metal-binding</keyword>
<dbReference type="Gene3D" id="3.40.190.80">
    <property type="match status" value="1"/>
</dbReference>
<dbReference type="PROSITE" id="PS00629">
    <property type="entry name" value="IMP_1"/>
    <property type="match status" value="1"/>
</dbReference>
<evidence type="ECO:0000313" key="5">
    <source>
        <dbReference type="EMBL" id="QOR94978.1"/>
    </source>
</evidence>
<keyword evidence="3 4" id="KW-0460">Magnesium</keyword>
<accession>A0A7M1URS6</accession>
<dbReference type="InterPro" id="IPR000760">
    <property type="entry name" value="Inositol_monophosphatase-like"/>
</dbReference>
<dbReference type="GO" id="GO:0046872">
    <property type="term" value="F:metal ion binding"/>
    <property type="evidence" value="ECO:0007669"/>
    <property type="project" value="UniProtKB-KW"/>
</dbReference>
<dbReference type="Gene3D" id="3.30.540.10">
    <property type="entry name" value="Fructose-1,6-Bisphosphatase, subunit A, domain 1"/>
    <property type="match status" value="1"/>
</dbReference>
<protein>
    <submittedName>
        <fullName evidence="5">Inositol-1-monophosphatase</fullName>
    </submittedName>
</protein>
<dbReference type="OrthoDB" id="58111at2157"/>
<evidence type="ECO:0000313" key="6">
    <source>
        <dbReference type="Proteomes" id="UP000593766"/>
    </source>
</evidence>
<evidence type="ECO:0000256" key="3">
    <source>
        <dbReference type="ARBA" id="ARBA00022842"/>
    </source>
</evidence>
<dbReference type="PRINTS" id="PR00377">
    <property type="entry name" value="IMPHPHTASES"/>
</dbReference>
<dbReference type="GO" id="GO:0007165">
    <property type="term" value="P:signal transduction"/>
    <property type="evidence" value="ECO:0007669"/>
    <property type="project" value="TreeGrafter"/>
</dbReference>
<feature type="binding site" evidence="4">
    <location>
        <position position="89"/>
    </location>
    <ligand>
        <name>Mg(2+)</name>
        <dbReference type="ChEBI" id="CHEBI:18420"/>
        <label>1</label>
        <note>catalytic</note>
    </ligand>
</feature>
<dbReference type="RefSeq" id="WP_193436774.1">
    <property type="nucleotide sequence ID" value="NZ_CP063144.1"/>
</dbReference>
<dbReference type="EMBL" id="CP063144">
    <property type="protein sequence ID" value="QOR94978.1"/>
    <property type="molecule type" value="Genomic_DNA"/>
</dbReference>
<evidence type="ECO:0000256" key="4">
    <source>
        <dbReference type="PIRSR" id="PIRSR600760-2"/>
    </source>
</evidence>
<feature type="binding site" evidence="4">
    <location>
        <position position="221"/>
    </location>
    <ligand>
        <name>Mg(2+)</name>
        <dbReference type="ChEBI" id="CHEBI:18420"/>
        <label>1</label>
        <note>catalytic</note>
    </ligand>
</feature>
<dbReference type="Pfam" id="PF00459">
    <property type="entry name" value="Inositol_P"/>
    <property type="match status" value="1"/>
</dbReference>
<dbReference type="Proteomes" id="UP000593766">
    <property type="component" value="Chromosome"/>
</dbReference>
<dbReference type="KEGG" id="tcs:IMZ38_03510"/>
<feature type="binding site" evidence="4">
    <location>
        <position position="92"/>
    </location>
    <ligand>
        <name>Mg(2+)</name>
        <dbReference type="ChEBI" id="CHEBI:18420"/>
        <label>1</label>
        <note>catalytic</note>
    </ligand>
</feature>
<dbReference type="GO" id="GO:0006020">
    <property type="term" value="P:inositol metabolic process"/>
    <property type="evidence" value="ECO:0007669"/>
    <property type="project" value="TreeGrafter"/>
</dbReference>
<evidence type="ECO:0000256" key="1">
    <source>
        <dbReference type="ARBA" id="ARBA00022723"/>
    </source>
</evidence>
<dbReference type="GeneID" id="59454454"/>
<dbReference type="GO" id="GO:0008934">
    <property type="term" value="F:inositol monophosphate 1-phosphatase activity"/>
    <property type="evidence" value="ECO:0007669"/>
    <property type="project" value="TreeGrafter"/>
</dbReference>
<dbReference type="SUPFAM" id="SSF56655">
    <property type="entry name" value="Carbohydrate phosphatase"/>
    <property type="match status" value="1"/>
</dbReference>
<dbReference type="AlphaFoldDB" id="A0A7M1URS6"/>
<gene>
    <name evidence="5" type="ORF">IMZ38_03510</name>
</gene>
<dbReference type="InterPro" id="IPR020583">
    <property type="entry name" value="Inositol_monoP_metal-BS"/>
</dbReference>
<comment type="cofactor">
    <cofactor evidence="4">
        <name>Mg(2+)</name>
        <dbReference type="ChEBI" id="CHEBI:18420"/>
    </cofactor>
</comment>
<proteinExistence type="predicted"/>
<dbReference type="PANTHER" id="PTHR20854">
    <property type="entry name" value="INOSITOL MONOPHOSPHATASE"/>
    <property type="match status" value="1"/>
</dbReference>
<name>A0A7M1URS6_9CREN</name>
<keyword evidence="6" id="KW-1185">Reference proteome</keyword>
<dbReference type="PANTHER" id="PTHR20854:SF4">
    <property type="entry name" value="INOSITOL-1-MONOPHOSPHATASE-RELATED"/>
    <property type="match status" value="1"/>
</dbReference>
<keyword evidence="2" id="KW-0378">Hydrolase</keyword>
<organism evidence="5 6">
    <name type="scientific">Thermosphaera chiliense</name>
    <dbReference type="NCBI Taxonomy" id="3402707"/>
    <lineage>
        <taxon>Archaea</taxon>
        <taxon>Thermoproteota</taxon>
        <taxon>Thermoprotei</taxon>
        <taxon>Desulfurococcales</taxon>
        <taxon>Desulfurococcaceae</taxon>
        <taxon>Thermosphaera</taxon>
    </lineage>
</organism>